<sequence length="91" mass="10658">MPIASVTVSTDQIKEKDLTHLFWDILRGIPVTYMITVPPEKLEDTRRRAQAILMSLVEYYRKKGSSITFTEKTHRAYNDQKTLVYHFSIPK</sequence>
<accession>A0A2H0N8J4</accession>
<name>A0A2H0N8J4_9BACT</name>
<dbReference type="EMBL" id="PCWN01000003">
    <property type="protein sequence ID" value="PIR04436.1"/>
    <property type="molecule type" value="Genomic_DNA"/>
</dbReference>
<evidence type="ECO:0000313" key="2">
    <source>
        <dbReference type="Proteomes" id="UP000229600"/>
    </source>
</evidence>
<organism evidence="1 2">
    <name type="scientific">Candidatus Magasanikbacteria bacterium CG11_big_fil_rev_8_21_14_0_20_39_34</name>
    <dbReference type="NCBI Taxonomy" id="1974653"/>
    <lineage>
        <taxon>Bacteria</taxon>
        <taxon>Candidatus Magasanikiibacteriota</taxon>
    </lineage>
</organism>
<proteinExistence type="predicted"/>
<evidence type="ECO:0000313" key="1">
    <source>
        <dbReference type="EMBL" id="PIR04436.1"/>
    </source>
</evidence>
<gene>
    <name evidence="1" type="ORF">COV59_01145</name>
</gene>
<comment type="caution">
    <text evidence="1">The sequence shown here is derived from an EMBL/GenBank/DDBJ whole genome shotgun (WGS) entry which is preliminary data.</text>
</comment>
<protein>
    <submittedName>
        <fullName evidence="1">Uncharacterized protein</fullName>
    </submittedName>
</protein>
<dbReference type="Proteomes" id="UP000229600">
    <property type="component" value="Unassembled WGS sequence"/>
</dbReference>
<reference evidence="1 2" key="1">
    <citation type="submission" date="2017-09" db="EMBL/GenBank/DDBJ databases">
        <title>Depth-based differentiation of microbial function through sediment-hosted aquifers and enrichment of novel symbionts in the deep terrestrial subsurface.</title>
        <authorList>
            <person name="Probst A.J."/>
            <person name="Ladd B."/>
            <person name="Jarett J.K."/>
            <person name="Geller-Mcgrath D.E."/>
            <person name="Sieber C.M."/>
            <person name="Emerson J.B."/>
            <person name="Anantharaman K."/>
            <person name="Thomas B.C."/>
            <person name="Malmstrom R."/>
            <person name="Stieglmeier M."/>
            <person name="Klingl A."/>
            <person name="Woyke T."/>
            <person name="Ryan C.M."/>
            <person name="Banfield J.F."/>
        </authorList>
    </citation>
    <scope>NUCLEOTIDE SEQUENCE [LARGE SCALE GENOMIC DNA]</scope>
    <source>
        <strain evidence="1">CG11_big_fil_rev_8_21_14_0_20_39_34</strain>
    </source>
</reference>
<dbReference type="AlphaFoldDB" id="A0A2H0N8J4"/>